<feature type="DNA-binding region" description="H-T-H motif" evidence="6">
    <location>
        <begin position="26"/>
        <end position="45"/>
    </location>
</feature>
<evidence type="ECO:0000256" key="4">
    <source>
        <dbReference type="ARBA" id="ARBA00023267"/>
    </source>
</evidence>
<dbReference type="GO" id="GO:0005524">
    <property type="term" value="F:ATP binding"/>
    <property type="evidence" value="ECO:0007669"/>
    <property type="project" value="UniProtKB-UniRule"/>
</dbReference>
<dbReference type="Gene3D" id="2.30.30.100">
    <property type="match status" value="1"/>
</dbReference>
<dbReference type="HAMAP" id="MF_00978">
    <property type="entry name" value="Bifunct_BirA"/>
    <property type="match status" value="1"/>
</dbReference>
<comment type="function">
    <text evidence="6">Acts both as a biotin--[acetyl-CoA-carboxylase] ligase and a repressor.</text>
</comment>
<evidence type="ECO:0000256" key="6">
    <source>
        <dbReference type="HAMAP-Rule" id="MF_00978"/>
    </source>
</evidence>
<evidence type="ECO:0000313" key="9">
    <source>
        <dbReference type="Proteomes" id="UP000334923"/>
    </source>
</evidence>
<feature type="binding site" evidence="6">
    <location>
        <position position="124"/>
    </location>
    <ligand>
        <name>biotin</name>
        <dbReference type="ChEBI" id="CHEBI:57586"/>
    </ligand>
</feature>
<dbReference type="Pfam" id="PF03099">
    <property type="entry name" value="BPL_LplA_LipB"/>
    <property type="match status" value="1"/>
</dbReference>
<feature type="binding site" evidence="6">
    <location>
        <begin position="100"/>
        <end position="102"/>
    </location>
    <ligand>
        <name>biotin</name>
        <dbReference type="ChEBI" id="CHEBI:57586"/>
    </ligand>
</feature>
<evidence type="ECO:0000256" key="5">
    <source>
        <dbReference type="ARBA" id="ARBA00047846"/>
    </source>
</evidence>
<keyword evidence="6" id="KW-0805">Transcription regulation</keyword>
<keyword evidence="6" id="KW-0804">Transcription</keyword>
<dbReference type="InterPro" id="IPR004143">
    <property type="entry name" value="BPL_LPL_catalytic"/>
</dbReference>
<keyword evidence="6" id="KW-0238">DNA-binding</keyword>
<dbReference type="AlphaFoldDB" id="A0A5E6MCC3"/>
<dbReference type="GO" id="GO:0006355">
    <property type="term" value="P:regulation of DNA-templated transcription"/>
    <property type="evidence" value="ECO:0007669"/>
    <property type="project" value="UniProtKB-UniRule"/>
</dbReference>
<comment type="similarity">
    <text evidence="6">Belongs to the biotin--protein ligase family.</text>
</comment>
<keyword evidence="1 6" id="KW-0436">Ligase</keyword>
<proteinExistence type="inferred from homology"/>
<keyword evidence="3 6" id="KW-0067">ATP-binding</keyword>
<evidence type="ECO:0000256" key="1">
    <source>
        <dbReference type="ARBA" id="ARBA00022598"/>
    </source>
</evidence>
<accession>A0A5E6MCC3</accession>
<protein>
    <recommendedName>
        <fullName evidence="6">Bifunctional ligase/repressor BirA</fullName>
    </recommendedName>
    <alternativeName>
        <fullName evidence="6">Biotin--[acetyl-CoA-carboxylase] ligase</fullName>
        <ecNumber evidence="6">6.3.4.15</ecNumber>
    </alternativeName>
    <alternativeName>
        <fullName evidence="6">Biotin--protein ligase</fullName>
    </alternativeName>
    <alternativeName>
        <fullName evidence="6">Biotin-[acetyl-CoA carboxylase] synthetase</fullName>
    </alternativeName>
</protein>
<dbReference type="InterPro" id="IPR003142">
    <property type="entry name" value="BPL_C"/>
</dbReference>
<dbReference type="Gene3D" id="3.30.930.10">
    <property type="entry name" value="Bira Bifunctional Protein, Domain 2"/>
    <property type="match status" value="1"/>
</dbReference>
<feature type="domain" description="BPL/LPL catalytic" evidence="7">
    <location>
        <begin position="82"/>
        <end position="268"/>
    </location>
</feature>
<dbReference type="PANTHER" id="PTHR12835:SF5">
    <property type="entry name" value="BIOTIN--PROTEIN LIGASE"/>
    <property type="match status" value="1"/>
</dbReference>
<keyword evidence="4 6" id="KW-0092">Biotin</keyword>
<dbReference type="PROSITE" id="PS51733">
    <property type="entry name" value="BPL_LPL_CATALYTIC"/>
    <property type="match status" value="1"/>
</dbReference>
<evidence type="ECO:0000256" key="2">
    <source>
        <dbReference type="ARBA" id="ARBA00022741"/>
    </source>
</evidence>
<evidence type="ECO:0000259" key="7">
    <source>
        <dbReference type="PROSITE" id="PS51733"/>
    </source>
</evidence>
<comment type="catalytic activity">
    <reaction evidence="5 6">
        <text>biotin + L-lysyl-[protein] + ATP = N(6)-biotinyl-L-lysyl-[protein] + AMP + diphosphate + H(+)</text>
        <dbReference type="Rhea" id="RHEA:11756"/>
        <dbReference type="Rhea" id="RHEA-COMP:9752"/>
        <dbReference type="Rhea" id="RHEA-COMP:10505"/>
        <dbReference type="ChEBI" id="CHEBI:15378"/>
        <dbReference type="ChEBI" id="CHEBI:29969"/>
        <dbReference type="ChEBI" id="CHEBI:30616"/>
        <dbReference type="ChEBI" id="CHEBI:33019"/>
        <dbReference type="ChEBI" id="CHEBI:57586"/>
        <dbReference type="ChEBI" id="CHEBI:83144"/>
        <dbReference type="ChEBI" id="CHEBI:456215"/>
        <dbReference type="EC" id="6.3.4.15"/>
    </reaction>
</comment>
<feature type="binding site" evidence="6">
    <location>
        <position position="195"/>
    </location>
    <ligand>
        <name>biotin</name>
        <dbReference type="ChEBI" id="CHEBI:57586"/>
    </ligand>
</feature>
<name>A0A5E6MCC3_9BACT</name>
<reference evidence="8 9" key="1">
    <citation type="submission" date="2019-09" db="EMBL/GenBank/DDBJ databases">
        <authorList>
            <person name="Cremers G."/>
        </authorList>
    </citation>
    <scope>NUCLEOTIDE SEQUENCE [LARGE SCALE GENOMIC DNA]</scope>
    <source>
        <strain evidence="8">4A</strain>
    </source>
</reference>
<feature type="binding site" evidence="6">
    <location>
        <begin position="128"/>
        <end position="130"/>
    </location>
    <ligand>
        <name>biotin</name>
        <dbReference type="ChEBI" id="CHEBI:57586"/>
    </ligand>
</feature>
<evidence type="ECO:0000313" key="8">
    <source>
        <dbReference type="EMBL" id="VVM06869.1"/>
    </source>
</evidence>
<dbReference type="Pfam" id="PF02237">
    <property type="entry name" value="BPL_C"/>
    <property type="match status" value="1"/>
</dbReference>
<dbReference type="SUPFAM" id="SSF55681">
    <property type="entry name" value="Class II aaRS and biotin synthetases"/>
    <property type="match status" value="1"/>
</dbReference>
<dbReference type="InterPro" id="IPR030855">
    <property type="entry name" value="Bifunct_BirA"/>
</dbReference>
<dbReference type="PANTHER" id="PTHR12835">
    <property type="entry name" value="BIOTIN PROTEIN LIGASE"/>
    <property type="match status" value="1"/>
</dbReference>
<dbReference type="Proteomes" id="UP000334923">
    <property type="component" value="Unassembled WGS sequence"/>
</dbReference>
<evidence type="ECO:0000256" key="3">
    <source>
        <dbReference type="ARBA" id="ARBA00022840"/>
    </source>
</evidence>
<dbReference type="EMBL" id="CABFVA020000076">
    <property type="protein sequence ID" value="VVM06869.1"/>
    <property type="molecule type" value="Genomic_DNA"/>
</dbReference>
<keyword evidence="9" id="KW-1185">Reference proteome</keyword>
<dbReference type="GO" id="GO:0005737">
    <property type="term" value="C:cytoplasm"/>
    <property type="evidence" value="ECO:0007669"/>
    <property type="project" value="TreeGrafter"/>
</dbReference>
<keyword evidence="2 6" id="KW-0547">Nucleotide-binding</keyword>
<gene>
    <name evidence="6 8" type="primary">birA</name>
    <name evidence="8" type="ORF">MAMT_01438</name>
</gene>
<dbReference type="GO" id="GO:0003677">
    <property type="term" value="F:DNA binding"/>
    <property type="evidence" value="ECO:0007669"/>
    <property type="project" value="UniProtKB-UniRule"/>
</dbReference>
<dbReference type="GO" id="GO:0004077">
    <property type="term" value="F:biotin--[biotin carboxyl-carrier protein] ligase activity"/>
    <property type="evidence" value="ECO:0007669"/>
    <property type="project" value="UniProtKB-UniRule"/>
</dbReference>
<dbReference type="InterPro" id="IPR008988">
    <property type="entry name" value="Transcriptional_repressor_C"/>
</dbReference>
<dbReference type="InterPro" id="IPR004408">
    <property type="entry name" value="Biotin_CoA_COase_ligase"/>
</dbReference>
<dbReference type="RefSeq" id="WP_142660282.1">
    <property type="nucleotide sequence ID" value="NZ_CABFVA020000076.1"/>
</dbReference>
<dbReference type="EC" id="6.3.4.15" evidence="6"/>
<dbReference type="OrthoDB" id="9807064at2"/>
<dbReference type="NCBIfam" id="TIGR00121">
    <property type="entry name" value="birA_ligase"/>
    <property type="match status" value="1"/>
</dbReference>
<dbReference type="SUPFAM" id="SSF50037">
    <property type="entry name" value="C-terminal domain of transcriptional repressors"/>
    <property type="match status" value="1"/>
</dbReference>
<organism evidence="8 9">
    <name type="scientific">Methylacidimicrobium tartarophylax</name>
    <dbReference type="NCBI Taxonomy" id="1041768"/>
    <lineage>
        <taxon>Bacteria</taxon>
        <taxon>Pseudomonadati</taxon>
        <taxon>Verrucomicrobiota</taxon>
        <taxon>Methylacidimicrobium</taxon>
    </lineage>
</organism>
<sequence length="329" mass="35342">MACDRSDPRVRLWRAFLDLSLPFCSKEALLTRSGLSPAALEEAILALRKSGLPLAASADRGWRLEEPLPDLLSAVELVARSENEAASIRWSAVCLDRVESTNDLLLREEDAGAPEGLVVTAERQSRGRGRFGRRWESDSSGGIYASLLLRPNLALSQAHRLTILTTVAAAEALEEVAGFSPKIKWPNDLIGSQGKLGGILTEVVGDGGRLRGGVVGMGINVSQESGAFPEEIRGRASSLRLETGRVFRRVEILAALLRQIGLRSGSGFAEIRSLWEWRCESLGKVVRVQQGGSLIEGYALGLDEDGLLLVRTEAGAIVPLIAGEVLEAG</sequence>
<keyword evidence="6" id="KW-0678">Repressor</keyword>
<dbReference type="InterPro" id="IPR045864">
    <property type="entry name" value="aa-tRNA-synth_II/BPL/LPL"/>
</dbReference>